<feature type="domain" description="Glycosyl-hydrolase family 116 N-terminal" evidence="1">
    <location>
        <begin position="41"/>
        <end position="171"/>
    </location>
</feature>
<dbReference type="PANTHER" id="PTHR12654">
    <property type="entry name" value="BILE ACID BETA-GLUCOSIDASE-RELATED"/>
    <property type="match status" value="1"/>
</dbReference>
<comment type="caution">
    <text evidence="2">The sequence shown here is derived from an EMBL/GenBank/DDBJ whole genome shotgun (WGS) entry which is preliminary data.</text>
</comment>
<reference evidence="2" key="1">
    <citation type="journal article" date="2015" name="Nature">
        <title>Complex archaea that bridge the gap between prokaryotes and eukaryotes.</title>
        <authorList>
            <person name="Spang A."/>
            <person name="Saw J.H."/>
            <person name="Jorgensen S.L."/>
            <person name="Zaremba-Niedzwiedzka K."/>
            <person name="Martijn J."/>
            <person name="Lind A.E."/>
            <person name="van Eijk R."/>
            <person name="Schleper C."/>
            <person name="Guy L."/>
            <person name="Ettema T.J."/>
        </authorList>
    </citation>
    <scope>NUCLEOTIDE SEQUENCE</scope>
</reference>
<name>A0A0F9CG88_9ZZZZ</name>
<protein>
    <recommendedName>
        <fullName evidence="1">Glycosyl-hydrolase family 116 N-terminal domain-containing protein</fullName>
    </recommendedName>
</protein>
<gene>
    <name evidence="2" type="ORF">LCGC14_2613730</name>
</gene>
<dbReference type="EMBL" id="LAZR01044428">
    <property type="protein sequence ID" value="KKL04671.1"/>
    <property type="molecule type" value="Genomic_DNA"/>
</dbReference>
<dbReference type="Pfam" id="PF12215">
    <property type="entry name" value="Glyco_hydr_116N"/>
    <property type="match status" value="2"/>
</dbReference>
<feature type="domain" description="Glycosyl-hydrolase family 116 N-terminal" evidence="1">
    <location>
        <begin position="340"/>
        <end position="459"/>
    </location>
</feature>
<dbReference type="InterPro" id="IPR024462">
    <property type="entry name" value="GH116_N"/>
</dbReference>
<feature type="non-terminal residue" evidence="2">
    <location>
        <position position="1"/>
    </location>
</feature>
<dbReference type="GO" id="GO:0008422">
    <property type="term" value="F:beta-glucosidase activity"/>
    <property type="evidence" value="ECO:0007669"/>
    <property type="project" value="TreeGrafter"/>
</dbReference>
<accession>A0A0F9CG88</accession>
<dbReference type="AlphaFoldDB" id="A0A0F9CG88"/>
<dbReference type="InterPro" id="IPR052566">
    <property type="entry name" value="Non-lysos_glucosylceramidase"/>
</dbReference>
<evidence type="ECO:0000259" key="1">
    <source>
        <dbReference type="Pfam" id="PF12215"/>
    </source>
</evidence>
<proteinExistence type="predicted"/>
<evidence type="ECO:0000313" key="2">
    <source>
        <dbReference type="EMBL" id="KKL04671.1"/>
    </source>
</evidence>
<organism evidence="2">
    <name type="scientific">marine sediment metagenome</name>
    <dbReference type="NCBI Taxonomy" id="412755"/>
    <lineage>
        <taxon>unclassified sequences</taxon>
        <taxon>metagenomes</taxon>
        <taxon>ecological metagenomes</taxon>
    </lineage>
</organism>
<sequence length="460" mass="51028">TGVWWVPYENREVDYAIATPLGEHRAAYRTYRPESYVDQGFAIRVKTPGGQPQVRTLDRNDFDDIHFIGEYPIATIEYRSRQKPALPVDVQAEVFSPLVPLNTRDSAIPATVLRYMVTNTSDEPVDVSIAGWLQNAVCLELADRTRAISRNRVVRRAAVTSVQMDLVPPAPKPQPPARVRVIEDFETGTYENWEVEGEAFGAAPASGTLPNQQPMSGWKGKYFVNTYLGGDDRLQGRAVSKTFKISEPYVTFLIGSGDHKDRTCLNLVVDGKVVRTATGSRNVKLTPGWWDVNELIGKQAQIHIVDRESAPWGHIAVDQICQTNRRPDVLPFPHDHAQFGDMALSALDSQATATAAWASKEAFLAHLAEHGKLDGRPAGRSPLGEKQCGAVASAFRLAPGESRDATFLLSWYFPNRRQDNGGVGWAMPSGNGRRVGNMYSNWFDSSLDVARYVAENFDRL</sequence>
<feature type="non-terminal residue" evidence="2">
    <location>
        <position position="460"/>
    </location>
</feature>
<dbReference type="PANTHER" id="PTHR12654:SF0">
    <property type="entry name" value="NON-LYSOSOMAL GLUCOSYLCERAMIDASE"/>
    <property type="match status" value="1"/>
</dbReference>